<proteinExistence type="predicted"/>
<keyword evidence="2" id="KW-1185">Reference proteome</keyword>
<dbReference type="EMBL" id="CAXAMM010037069">
    <property type="protein sequence ID" value="CAK9076602.1"/>
    <property type="molecule type" value="Genomic_DNA"/>
</dbReference>
<dbReference type="Proteomes" id="UP001642464">
    <property type="component" value="Unassembled WGS sequence"/>
</dbReference>
<comment type="caution">
    <text evidence="1">The sequence shown here is derived from an EMBL/GenBank/DDBJ whole genome shotgun (WGS) entry which is preliminary data.</text>
</comment>
<evidence type="ECO:0000313" key="2">
    <source>
        <dbReference type="Proteomes" id="UP001642464"/>
    </source>
</evidence>
<reference evidence="1 2" key="1">
    <citation type="submission" date="2024-02" db="EMBL/GenBank/DDBJ databases">
        <authorList>
            <person name="Chen Y."/>
            <person name="Shah S."/>
            <person name="Dougan E. K."/>
            <person name="Thang M."/>
            <person name="Chan C."/>
        </authorList>
    </citation>
    <scope>NUCLEOTIDE SEQUENCE [LARGE SCALE GENOMIC DNA]</scope>
</reference>
<gene>
    <name evidence="1" type="ORF">SCF082_LOCUS36894</name>
</gene>
<protein>
    <submittedName>
        <fullName evidence="1">Uncharacterized protein</fullName>
    </submittedName>
</protein>
<evidence type="ECO:0000313" key="1">
    <source>
        <dbReference type="EMBL" id="CAK9076602.1"/>
    </source>
</evidence>
<sequence length="347" mass="40549">MPILHRWDGDNDDIDGAAGRWRYDTSSDNEPAWLRFMGIGKGRLRRTKARHRGLDERGSTCGALEYLDDDVIFKFAKNELLEKSDEQLREELLDRLLSHRLQGATYQVMNNNDPEKLPYRELPHGSAGNLYLVYLAQCRAAHQKEASRSTFYKTWKRWKVCMSFHKKSTHSLCFQCSELRAAIRAAKDFQEHARLSSRLLNHYTLQYKDRQVYYLARERSSLKKDLICLNIDSFDKSKISLPKYPFGRTPKKVIFEETRRILQLIKCAFNFLLERTEICLALSNQLQGTYLTLTAVLLHGFGVYFFLAEEGMGEGSSWNWECVAWRTYTPTSHFPLFCCIFVSLHER</sequence>
<accession>A0ABP0PKN6</accession>
<organism evidence="1 2">
    <name type="scientific">Durusdinium trenchii</name>
    <dbReference type="NCBI Taxonomy" id="1381693"/>
    <lineage>
        <taxon>Eukaryota</taxon>
        <taxon>Sar</taxon>
        <taxon>Alveolata</taxon>
        <taxon>Dinophyceae</taxon>
        <taxon>Suessiales</taxon>
        <taxon>Symbiodiniaceae</taxon>
        <taxon>Durusdinium</taxon>
    </lineage>
</organism>
<name>A0ABP0PKN6_9DINO</name>